<keyword evidence="3" id="KW-1185">Reference proteome</keyword>
<evidence type="ECO:0000259" key="1">
    <source>
        <dbReference type="Pfam" id="PF12728"/>
    </source>
</evidence>
<dbReference type="SUPFAM" id="SSF46955">
    <property type="entry name" value="Putative DNA-binding domain"/>
    <property type="match status" value="1"/>
</dbReference>
<comment type="caution">
    <text evidence="2">The sequence shown here is derived from an EMBL/GenBank/DDBJ whole genome shotgun (WGS) entry which is preliminary data.</text>
</comment>
<proteinExistence type="predicted"/>
<name>A0A9X2XY98_9BACT</name>
<dbReference type="EMBL" id="JAOTIF010000016">
    <property type="protein sequence ID" value="MCU7550962.1"/>
    <property type="molecule type" value="Genomic_DNA"/>
</dbReference>
<dbReference type="AlphaFoldDB" id="A0A9X2XY98"/>
<dbReference type="Gene3D" id="1.10.1660.10">
    <property type="match status" value="1"/>
</dbReference>
<dbReference type="Pfam" id="PF12728">
    <property type="entry name" value="HTH_17"/>
    <property type="match status" value="1"/>
</dbReference>
<gene>
    <name evidence="2" type="ORF">OCK74_17720</name>
</gene>
<reference evidence="2" key="2">
    <citation type="submission" date="2023-04" db="EMBL/GenBank/DDBJ databases">
        <title>Paracnuella aquatica gen. nov., sp. nov., a member of the family Chitinophagaceae isolated from a hot spring.</title>
        <authorList>
            <person name="Wang C."/>
        </authorList>
    </citation>
    <scope>NUCLEOTIDE SEQUENCE</scope>
    <source>
        <strain evidence="2">LB-8</strain>
    </source>
</reference>
<sequence length="103" mass="11815">MSRNIILQGLTVNELENLIKKVVAEQRLTEVALLSKQVPSQKETTYLSRKQVSKKLNLSLPTLAKYSSEGLIPSYRIGKRILYREDEVIKALEVVQTQKFKKL</sequence>
<organism evidence="2 3">
    <name type="scientific">Paraflavisolibacter caeni</name>
    <dbReference type="NCBI Taxonomy" id="2982496"/>
    <lineage>
        <taxon>Bacteria</taxon>
        <taxon>Pseudomonadati</taxon>
        <taxon>Bacteroidota</taxon>
        <taxon>Chitinophagia</taxon>
        <taxon>Chitinophagales</taxon>
        <taxon>Chitinophagaceae</taxon>
        <taxon>Paraflavisolibacter</taxon>
    </lineage>
</organism>
<dbReference type="PANTHER" id="PTHR34585:SF22">
    <property type="entry name" value="HELIX-TURN-HELIX DOMAIN-CONTAINING PROTEIN"/>
    <property type="match status" value="1"/>
</dbReference>
<dbReference type="Proteomes" id="UP001155483">
    <property type="component" value="Unassembled WGS sequence"/>
</dbReference>
<reference evidence="2" key="1">
    <citation type="submission" date="2022-09" db="EMBL/GenBank/DDBJ databases">
        <authorList>
            <person name="Yuan C."/>
            <person name="Ke Z."/>
        </authorList>
    </citation>
    <scope>NUCLEOTIDE SEQUENCE</scope>
    <source>
        <strain evidence="2">LB-8</strain>
    </source>
</reference>
<protein>
    <submittedName>
        <fullName evidence="2">Helix-turn-helix domain-containing protein</fullName>
    </submittedName>
</protein>
<dbReference type="PANTHER" id="PTHR34585">
    <property type="match status" value="1"/>
</dbReference>
<feature type="domain" description="Helix-turn-helix" evidence="1">
    <location>
        <begin position="46"/>
        <end position="93"/>
    </location>
</feature>
<dbReference type="InterPro" id="IPR041657">
    <property type="entry name" value="HTH_17"/>
</dbReference>
<dbReference type="RefSeq" id="WP_279298401.1">
    <property type="nucleotide sequence ID" value="NZ_JAOTIF010000016.1"/>
</dbReference>
<evidence type="ECO:0000313" key="2">
    <source>
        <dbReference type="EMBL" id="MCU7550962.1"/>
    </source>
</evidence>
<dbReference type="InterPro" id="IPR009061">
    <property type="entry name" value="DNA-bd_dom_put_sf"/>
</dbReference>
<evidence type="ECO:0000313" key="3">
    <source>
        <dbReference type="Proteomes" id="UP001155483"/>
    </source>
</evidence>
<accession>A0A9X2XY98</accession>